<feature type="non-terminal residue" evidence="2">
    <location>
        <position position="1"/>
    </location>
</feature>
<name>A0A383CJJ4_9ZZZZ</name>
<feature type="compositionally biased region" description="Basic and acidic residues" evidence="1">
    <location>
        <begin position="43"/>
        <end position="62"/>
    </location>
</feature>
<sequence length="62" mass="6951">RQDSRLGGRTGGHQQTTGRPEFLFRPGEGQGTKRSSRPYIQEAGREELRVGGRRGRTERLAV</sequence>
<dbReference type="EMBL" id="UINC01209076">
    <property type="protein sequence ID" value="SVE31925.1"/>
    <property type="molecule type" value="Genomic_DNA"/>
</dbReference>
<proteinExistence type="predicted"/>
<protein>
    <submittedName>
        <fullName evidence="2">Uncharacterized protein</fullName>
    </submittedName>
</protein>
<evidence type="ECO:0000313" key="2">
    <source>
        <dbReference type="EMBL" id="SVE31925.1"/>
    </source>
</evidence>
<dbReference type="AlphaFoldDB" id="A0A383CJJ4"/>
<gene>
    <name evidence="2" type="ORF">METZ01_LOCUS484779</name>
</gene>
<feature type="region of interest" description="Disordered" evidence="1">
    <location>
        <begin position="1"/>
        <end position="62"/>
    </location>
</feature>
<reference evidence="2" key="1">
    <citation type="submission" date="2018-05" db="EMBL/GenBank/DDBJ databases">
        <authorList>
            <person name="Lanie J.A."/>
            <person name="Ng W.-L."/>
            <person name="Kazmierczak K.M."/>
            <person name="Andrzejewski T.M."/>
            <person name="Davidsen T.M."/>
            <person name="Wayne K.J."/>
            <person name="Tettelin H."/>
            <person name="Glass J.I."/>
            <person name="Rusch D."/>
            <person name="Podicherti R."/>
            <person name="Tsui H.-C.T."/>
            <person name="Winkler M.E."/>
        </authorList>
    </citation>
    <scope>NUCLEOTIDE SEQUENCE</scope>
</reference>
<accession>A0A383CJJ4</accession>
<evidence type="ECO:0000256" key="1">
    <source>
        <dbReference type="SAM" id="MobiDB-lite"/>
    </source>
</evidence>
<organism evidence="2">
    <name type="scientific">marine metagenome</name>
    <dbReference type="NCBI Taxonomy" id="408172"/>
    <lineage>
        <taxon>unclassified sequences</taxon>
        <taxon>metagenomes</taxon>
        <taxon>ecological metagenomes</taxon>
    </lineage>
</organism>
<feature type="non-terminal residue" evidence="2">
    <location>
        <position position="62"/>
    </location>
</feature>